<organism evidence="3 4">
    <name type="scientific">Arthrobacter terrae</name>
    <dbReference type="NCBI Taxonomy" id="2935737"/>
    <lineage>
        <taxon>Bacteria</taxon>
        <taxon>Bacillati</taxon>
        <taxon>Actinomycetota</taxon>
        <taxon>Actinomycetes</taxon>
        <taxon>Micrococcales</taxon>
        <taxon>Micrococcaceae</taxon>
        <taxon>Arthrobacter</taxon>
    </lineage>
</organism>
<evidence type="ECO:0000313" key="4">
    <source>
        <dbReference type="Proteomes" id="UP000655366"/>
    </source>
</evidence>
<keyword evidence="2" id="KW-0812">Transmembrane</keyword>
<comment type="caution">
    <text evidence="3">The sequence shown here is derived from an EMBL/GenBank/DDBJ whole genome shotgun (WGS) entry which is preliminary data.</text>
</comment>
<sequence>MSSTHRGLNRILLGVLGLLLMAIGGVTAAAALVPAAGAQWTSTTTAAWNSVLKIFRNAPVGTLDFSWWTLAVLAVLLIGIVLAFCWIFSQGGGHLARIGTAEAGSTASAGSQDTPGSKTVHGTTTVESSVAGHGIRAALKADDRILSTSVSAWNVRGTDALRLGIQTRQGSSPKEIADLAEEAVHGLDELLGVAVPVLIRIHSGLRSRFAGAGRVR</sequence>
<keyword evidence="4" id="KW-1185">Reference proteome</keyword>
<dbReference type="Proteomes" id="UP000655366">
    <property type="component" value="Unassembled WGS sequence"/>
</dbReference>
<keyword evidence="2" id="KW-0472">Membrane</keyword>
<accession>A0A931CNA2</accession>
<evidence type="ECO:0000256" key="2">
    <source>
        <dbReference type="SAM" id="Phobius"/>
    </source>
</evidence>
<name>A0A931CNA2_9MICC</name>
<evidence type="ECO:0000256" key="1">
    <source>
        <dbReference type="SAM" id="MobiDB-lite"/>
    </source>
</evidence>
<reference evidence="3 4" key="1">
    <citation type="submission" date="2020-11" db="EMBL/GenBank/DDBJ databases">
        <title>Arthrobacter antarcticus sp. nov., isolated from Antarctic Soil.</title>
        <authorList>
            <person name="Li J."/>
        </authorList>
    </citation>
    <scope>NUCLEOTIDE SEQUENCE [LARGE SCALE GENOMIC DNA]</scope>
    <source>
        <strain evidence="3 4">Z1-20</strain>
    </source>
</reference>
<keyword evidence="2" id="KW-1133">Transmembrane helix</keyword>
<feature type="compositionally biased region" description="Polar residues" evidence="1">
    <location>
        <begin position="112"/>
        <end position="125"/>
    </location>
</feature>
<feature type="region of interest" description="Disordered" evidence="1">
    <location>
        <begin position="106"/>
        <end position="125"/>
    </location>
</feature>
<gene>
    <name evidence="3" type="ORF">IV500_06540</name>
</gene>
<dbReference type="AlphaFoldDB" id="A0A931CNA2"/>
<proteinExistence type="predicted"/>
<dbReference type="EMBL" id="JADNYM010000007">
    <property type="protein sequence ID" value="MBG0739056.1"/>
    <property type="molecule type" value="Genomic_DNA"/>
</dbReference>
<evidence type="ECO:0008006" key="5">
    <source>
        <dbReference type="Google" id="ProtNLM"/>
    </source>
</evidence>
<feature type="transmembrane region" description="Helical" evidence="2">
    <location>
        <begin position="65"/>
        <end position="88"/>
    </location>
</feature>
<dbReference type="RefSeq" id="WP_196396013.1">
    <property type="nucleotide sequence ID" value="NZ_JADNYM010000007.1"/>
</dbReference>
<protein>
    <recommendedName>
        <fullName evidence="5">Alkaline shock response membrane anchor protein AmaP</fullName>
    </recommendedName>
</protein>
<evidence type="ECO:0000313" key="3">
    <source>
        <dbReference type="EMBL" id="MBG0739056.1"/>
    </source>
</evidence>